<feature type="binding site" evidence="8">
    <location>
        <position position="41"/>
    </location>
    <ligand>
        <name>[4Fe-4S] cluster</name>
        <dbReference type="ChEBI" id="CHEBI:49883"/>
        <label>1</label>
    </ligand>
</feature>
<dbReference type="GO" id="GO:0046872">
    <property type="term" value="F:metal ion binding"/>
    <property type="evidence" value="ECO:0007669"/>
    <property type="project" value="UniProtKB-KW"/>
</dbReference>
<feature type="binding site" evidence="8">
    <location>
        <position position="67"/>
    </location>
    <ligand>
        <name>[4Fe-4S] cluster</name>
        <dbReference type="ChEBI" id="CHEBI:49883"/>
        <label>2</label>
    </ligand>
</feature>
<dbReference type="NCBIfam" id="TIGR00402">
    <property type="entry name" value="napF"/>
    <property type="match status" value="1"/>
</dbReference>
<comment type="cofactor">
    <cofactor evidence="8">
        <name>[4Fe-4S] cluster</name>
        <dbReference type="ChEBI" id="CHEBI:49883"/>
    </cofactor>
</comment>
<accession>A0A1B9QYG5</accession>
<feature type="binding site" evidence="8">
    <location>
        <position position="145"/>
    </location>
    <ligand>
        <name>[4Fe-4S] cluster</name>
        <dbReference type="ChEBI" id="CHEBI:49883"/>
        <label>3</label>
    </ligand>
</feature>
<feature type="binding site" evidence="8">
    <location>
        <position position="77"/>
    </location>
    <ligand>
        <name>[4Fe-4S] cluster</name>
        <dbReference type="ChEBI" id="CHEBI:49883"/>
        <label>2</label>
    </ligand>
</feature>
<dbReference type="RefSeq" id="WP_017039635.1">
    <property type="nucleotide sequence ID" value="NZ_JBNGCH010000543.1"/>
</dbReference>
<dbReference type="PANTHER" id="PTHR43687">
    <property type="entry name" value="ADENYLYLSULFATE REDUCTASE, BETA SUBUNIT"/>
    <property type="match status" value="1"/>
</dbReference>
<comment type="similarity">
    <text evidence="8">Belongs to the NapF family.</text>
</comment>
<gene>
    <name evidence="8" type="primary">napF</name>
    <name evidence="10" type="ORF">A6E14_11090</name>
</gene>
<feature type="binding site" evidence="8">
    <location>
        <position position="45"/>
    </location>
    <ligand>
        <name>[4Fe-4S] cluster</name>
        <dbReference type="ChEBI" id="CHEBI:49883"/>
        <label>1</label>
    </ligand>
</feature>
<keyword evidence="4 8" id="KW-0677">Repeat</keyword>
<dbReference type="GO" id="GO:0051539">
    <property type="term" value="F:4 iron, 4 sulfur cluster binding"/>
    <property type="evidence" value="ECO:0007669"/>
    <property type="project" value="UniProtKB-UniRule"/>
</dbReference>
<evidence type="ECO:0000256" key="1">
    <source>
        <dbReference type="ARBA" id="ARBA00022448"/>
    </source>
</evidence>
<feature type="binding site" evidence="8">
    <location>
        <position position="139"/>
    </location>
    <ligand>
        <name>[4Fe-4S] cluster</name>
        <dbReference type="ChEBI" id="CHEBI:49883"/>
        <label>3</label>
    </ligand>
</feature>
<comment type="subcellular location">
    <subcellularLocation>
        <location evidence="8">Cytoplasm</location>
    </subcellularLocation>
</comment>
<keyword evidence="6 8" id="KW-0408">Iron</keyword>
<comment type="caution">
    <text evidence="10">The sequence shown here is derived from an EMBL/GenBank/DDBJ whole genome shotgun (WGS) entry which is preliminary data.</text>
</comment>
<evidence type="ECO:0000256" key="7">
    <source>
        <dbReference type="ARBA" id="ARBA00023014"/>
    </source>
</evidence>
<keyword evidence="11" id="KW-1185">Reference proteome</keyword>
<dbReference type="PROSITE" id="PS00198">
    <property type="entry name" value="4FE4S_FER_1"/>
    <property type="match status" value="1"/>
</dbReference>
<dbReference type="EMBL" id="MAJZ01000543">
    <property type="protein sequence ID" value="OCH75365.1"/>
    <property type="molecule type" value="Genomic_DNA"/>
</dbReference>
<keyword evidence="2 8" id="KW-0004">4Fe-4S</keyword>
<feature type="binding site" evidence="8">
    <location>
        <position position="73"/>
    </location>
    <ligand>
        <name>[4Fe-4S] cluster</name>
        <dbReference type="ChEBI" id="CHEBI:49883"/>
        <label>2</label>
    </ligand>
</feature>
<dbReference type="CDD" id="cd10564">
    <property type="entry name" value="NapF_like"/>
    <property type="match status" value="1"/>
</dbReference>
<feature type="binding site" evidence="8">
    <location>
        <position position="35"/>
    </location>
    <ligand>
        <name>[4Fe-4S] cluster</name>
        <dbReference type="ChEBI" id="CHEBI:49883"/>
        <label>1</label>
    </ligand>
</feature>
<dbReference type="Pfam" id="PF00037">
    <property type="entry name" value="Fer4"/>
    <property type="match status" value="1"/>
</dbReference>
<keyword evidence="8" id="KW-0963">Cytoplasm</keyword>
<evidence type="ECO:0000313" key="11">
    <source>
        <dbReference type="Proteomes" id="UP000093173"/>
    </source>
</evidence>
<sequence>MVNLSRRRLFSRASSDDDSLRLPWLTSVDSFVQDCTRCGKCVEACENKIIEKGDGGFPTVNFSIDECTFCYQCAETCPEPLFERQESTPWLAEITINNQCLAYNNVECRSCSDVCDAMVIKFKPELGKVAQPQLNLDECTGCGACVSVCPTSAIKVSNVKNNER</sequence>
<feature type="binding site" evidence="8">
    <location>
        <position position="149"/>
    </location>
    <ligand>
        <name>[4Fe-4S] cluster</name>
        <dbReference type="ChEBI" id="CHEBI:49883"/>
        <label>3</label>
    </ligand>
</feature>
<feature type="binding site" evidence="8">
    <location>
        <position position="38"/>
    </location>
    <ligand>
        <name>[4Fe-4S] cluster</name>
        <dbReference type="ChEBI" id="CHEBI:49883"/>
        <label>1</label>
    </ligand>
</feature>
<dbReference type="GO" id="GO:0005737">
    <property type="term" value="C:cytoplasm"/>
    <property type="evidence" value="ECO:0007669"/>
    <property type="project" value="UniProtKB-SubCell"/>
</dbReference>
<dbReference type="PROSITE" id="PS51379">
    <property type="entry name" value="4FE4S_FER_2"/>
    <property type="match status" value="3"/>
</dbReference>
<evidence type="ECO:0000259" key="9">
    <source>
        <dbReference type="PROSITE" id="PS51379"/>
    </source>
</evidence>
<dbReference type="Proteomes" id="UP000093173">
    <property type="component" value="Unassembled WGS sequence"/>
</dbReference>
<dbReference type="SUPFAM" id="SSF54862">
    <property type="entry name" value="4Fe-4S ferredoxins"/>
    <property type="match status" value="1"/>
</dbReference>
<feature type="domain" description="4Fe-4S ferredoxin-type" evidence="9">
    <location>
        <begin position="24"/>
        <end position="55"/>
    </location>
</feature>
<dbReference type="Pfam" id="PF12838">
    <property type="entry name" value="Fer4_7"/>
    <property type="match status" value="1"/>
</dbReference>
<evidence type="ECO:0000313" key="10">
    <source>
        <dbReference type="EMBL" id="OCH75365.1"/>
    </source>
</evidence>
<reference evidence="11" key="1">
    <citation type="submission" date="2016-06" db="EMBL/GenBank/DDBJ databases">
        <authorList>
            <person name="Hehemann J.-H."/>
            <person name="Arevalo P."/>
            <person name="Datta M.S."/>
            <person name="Polz M.F."/>
        </authorList>
    </citation>
    <scope>NUCLEOTIDE SEQUENCE [LARGE SCALE GENOMIC DNA]</scope>
    <source>
        <strain evidence="11">9CSC122</strain>
    </source>
</reference>
<dbReference type="AlphaFoldDB" id="A0A1B9QYG5"/>
<dbReference type="InterPro" id="IPR017896">
    <property type="entry name" value="4Fe4S_Fe-S-bd"/>
</dbReference>
<evidence type="ECO:0000256" key="6">
    <source>
        <dbReference type="ARBA" id="ARBA00023004"/>
    </source>
</evidence>
<evidence type="ECO:0000256" key="8">
    <source>
        <dbReference type="HAMAP-Rule" id="MF_02201"/>
    </source>
</evidence>
<feature type="domain" description="4Fe-4S ferredoxin-type" evidence="9">
    <location>
        <begin position="130"/>
        <end position="159"/>
    </location>
</feature>
<name>A0A1B9QYG5_9VIBR</name>
<keyword evidence="7 8" id="KW-0411">Iron-sulfur</keyword>
<evidence type="ECO:0000256" key="5">
    <source>
        <dbReference type="ARBA" id="ARBA00022982"/>
    </source>
</evidence>
<keyword evidence="1" id="KW-0813">Transport</keyword>
<dbReference type="Gene3D" id="3.30.70.20">
    <property type="match status" value="2"/>
</dbReference>
<dbReference type="InterPro" id="IPR050572">
    <property type="entry name" value="Fe-S_Ferredoxin"/>
</dbReference>
<feature type="binding site" evidence="8">
    <location>
        <position position="142"/>
    </location>
    <ligand>
        <name>[4Fe-4S] cluster</name>
        <dbReference type="ChEBI" id="CHEBI:49883"/>
        <label>3</label>
    </ligand>
</feature>
<organism evidence="10 11">
    <name type="scientific">Vibrio genomosp. F10</name>
    <dbReference type="NCBI Taxonomy" id="723171"/>
    <lineage>
        <taxon>Bacteria</taxon>
        <taxon>Pseudomonadati</taxon>
        <taxon>Pseudomonadota</taxon>
        <taxon>Gammaproteobacteria</taxon>
        <taxon>Vibrionales</taxon>
        <taxon>Vibrionaceae</taxon>
        <taxon>Vibrio</taxon>
    </lineage>
</organism>
<evidence type="ECO:0000256" key="3">
    <source>
        <dbReference type="ARBA" id="ARBA00022723"/>
    </source>
</evidence>
<dbReference type="InterPro" id="IPR017900">
    <property type="entry name" value="4Fe4S_Fe_S_CS"/>
</dbReference>
<evidence type="ECO:0000256" key="2">
    <source>
        <dbReference type="ARBA" id="ARBA00022485"/>
    </source>
</evidence>
<dbReference type="HAMAP" id="MF_02201">
    <property type="entry name" value="NapF"/>
    <property type="match status" value="1"/>
</dbReference>
<keyword evidence="3 8" id="KW-0479">Metal-binding</keyword>
<feature type="binding site" evidence="8">
    <location>
        <position position="70"/>
    </location>
    <ligand>
        <name>[4Fe-4S] cluster</name>
        <dbReference type="ChEBI" id="CHEBI:49883"/>
        <label>2</label>
    </ligand>
</feature>
<dbReference type="PANTHER" id="PTHR43687:SF6">
    <property type="entry name" value="L-ASPARTATE SEMIALDEHYDE SULFURTRANSFERASE IRON-SULFUR SUBUNIT"/>
    <property type="match status" value="1"/>
</dbReference>
<comment type="function">
    <text evidence="8">Could be involved in the maturation of NapA, the catalytic subunit of the periplasmic nitrate reductase, before its export into the periplasm.</text>
</comment>
<dbReference type="FunFam" id="3.30.70.20:FF:000024">
    <property type="entry name" value="Ferredoxin-type protein NapF"/>
    <property type="match status" value="1"/>
</dbReference>
<comment type="subunit">
    <text evidence="8">Interacts with the cytoplasmic NapA precursor.</text>
</comment>
<proteinExistence type="inferred from homology"/>
<evidence type="ECO:0000256" key="4">
    <source>
        <dbReference type="ARBA" id="ARBA00022737"/>
    </source>
</evidence>
<dbReference type="InterPro" id="IPR004496">
    <property type="entry name" value="NapF"/>
</dbReference>
<keyword evidence="5" id="KW-0249">Electron transport</keyword>
<feature type="domain" description="4Fe-4S ferredoxin-type" evidence="9">
    <location>
        <begin position="56"/>
        <end position="87"/>
    </location>
</feature>
<protein>
    <recommendedName>
        <fullName evidence="8">Ferredoxin-type protein NapF</fullName>
    </recommendedName>
</protein>